<dbReference type="InterPro" id="IPR013425">
    <property type="entry name" value="Autotrns_rpt"/>
</dbReference>
<protein>
    <submittedName>
        <fullName evidence="7">Autotransporter-associated beta strand protein</fullName>
    </submittedName>
</protein>
<name>A0A7X0H4M3_9BACT</name>
<organism evidence="7 8">
    <name type="scientific">Algisphaera agarilytica</name>
    <dbReference type="NCBI Taxonomy" id="1385975"/>
    <lineage>
        <taxon>Bacteria</taxon>
        <taxon>Pseudomonadati</taxon>
        <taxon>Planctomycetota</taxon>
        <taxon>Phycisphaerae</taxon>
        <taxon>Phycisphaerales</taxon>
        <taxon>Phycisphaeraceae</taxon>
        <taxon>Algisphaera</taxon>
    </lineage>
</organism>
<keyword evidence="3" id="KW-0732">Signal</keyword>
<comment type="caution">
    <text evidence="7">The sequence shown here is derived from an EMBL/GenBank/DDBJ whole genome shotgun (WGS) entry which is preliminary data.</text>
</comment>
<dbReference type="PANTHER" id="PTHR42693">
    <property type="entry name" value="ARYLSULFATASE FAMILY MEMBER"/>
    <property type="match status" value="1"/>
</dbReference>
<feature type="domain" description="Sulfatase N-terminal" evidence="6">
    <location>
        <begin position="9"/>
        <end position="375"/>
    </location>
</feature>
<dbReference type="AlphaFoldDB" id="A0A7X0H4M3"/>
<dbReference type="EMBL" id="JACHGY010000001">
    <property type="protein sequence ID" value="MBB6429155.1"/>
    <property type="molecule type" value="Genomic_DNA"/>
</dbReference>
<sequence>MPAQGQNAKNVIVIVADDAGYADFGFMQNNGISGTDPTTGFATSLTPNLDALANRGVTFDRAYVAANCQPTRAAIITGAYQQRIGNESVGNNLFLQSQIAEFGFEGIPDATPTLWDRFKAEGYATGAVGKWHLGSIEGINRPQDQGVDEFYGHWHGSRDYILGRSYNLNQINNPNSALQPRYMRETVRQSDGTVTDTVVEGTRSGEYITNVFGDYGVQFIEDHANEDPFVLYQSFTAPHKPWSDDSPDFNDPRLAGLQGVRKEVGSMMITMDREIGRILDRLEDPNGDGNTSDSIADDTTIVFVNDNGGVSGSDAFGDGTDNGLFPNVKGSPKEGGIRVPMLIAGAGIDESAQGTIYNKPVHGIDILPTVLSLSGAQPIEGEEQIDGVNLLPFINGQTSDDPHEVLVHRWRGTFAVIKDKDDDQWKLVNTNTTNAREDRFRLYNVADDIDESNDLSGNAVHADLIEELKRDLTDYEAFFDKPRYSILARTLEEEPLNVFDHHVFNPNAGSTAWSGGKADGVSYFDASGNPNGTLNWFEAGTNDEKFLLRADGFASAVLEFGTHDSDYTATNDLLRRTGLEFMLNQMVLSGDYTEADNHRATIDGLSVLFTESLTGQQAEIAVDATHSSTGRFTYDLDLDLILYDNLAFTGDGDVTVNVNGTVREYFESRDLIKRGTSTVSLNGQAIHSGATLVEGGTLALIGGAALDQTSSIQISEGATLDASATNTGGLTLMDGQTIGGSGTLVGELTISSGATVQPGSSPGRLTIDGDTTFEDGSTLLLEIDGSGVAGTAYDQLEILGQLQVTGGTLEVRTAPSYNANLGDVFDLLSFDSAQGEFDVLILPELGQGLTWDADSLLTSGTIRVVPEPSTALAILVSGALAYGRRRPRQ</sequence>
<dbReference type="InterPro" id="IPR050738">
    <property type="entry name" value="Sulfatase"/>
</dbReference>
<dbReference type="InterPro" id="IPR017850">
    <property type="entry name" value="Alkaline_phosphatase_core_sf"/>
</dbReference>
<dbReference type="Pfam" id="PF00884">
    <property type="entry name" value="Sulfatase"/>
    <property type="match status" value="1"/>
</dbReference>
<dbReference type="GO" id="GO:0004065">
    <property type="term" value="F:arylsulfatase activity"/>
    <property type="evidence" value="ECO:0007669"/>
    <property type="project" value="TreeGrafter"/>
</dbReference>
<dbReference type="PANTHER" id="PTHR42693:SF33">
    <property type="entry name" value="ARYLSULFATASE"/>
    <property type="match status" value="1"/>
</dbReference>
<dbReference type="SUPFAM" id="SSF51126">
    <property type="entry name" value="Pectin lyase-like"/>
    <property type="match status" value="1"/>
</dbReference>
<keyword evidence="2" id="KW-0479">Metal-binding</keyword>
<reference evidence="7 8" key="1">
    <citation type="submission" date="2020-08" db="EMBL/GenBank/DDBJ databases">
        <title>Genomic Encyclopedia of Type Strains, Phase IV (KMG-IV): sequencing the most valuable type-strain genomes for metagenomic binning, comparative biology and taxonomic classification.</title>
        <authorList>
            <person name="Goeker M."/>
        </authorList>
    </citation>
    <scope>NUCLEOTIDE SEQUENCE [LARGE SCALE GENOMIC DNA]</scope>
    <source>
        <strain evidence="7 8">DSM 103725</strain>
    </source>
</reference>
<evidence type="ECO:0000256" key="4">
    <source>
        <dbReference type="ARBA" id="ARBA00022801"/>
    </source>
</evidence>
<dbReference type="Gene3D" id="3.40.720.10">
    <property type="entry name" value="Alkaline Phosphatase, subunit A"/>
    <property type="match status" value="1"/>
</dbReference>
<dbReference type="Gene3D" id="3.30.1120.10">
    <property type="match status" value="1"/>
</dbReference>
<evidence type="ECO:0000313" key="7">
    <source>
        <dbReference type="EMBL" id="MBB6429155.1"/>
    </source>
</evidence>
<evidence type="ECO:0000256" key="5">
    <source>
        <dbReference type="ARBA" id="ARBA00022837"/>
    </source>
</evidence>
<evidence type="ECO:0000256" key="1">
    <source>
        <dbReference type="ARBA" id="ARBA00008779"/>
    </source>
</evidence>
<dbReference type="NCBIfam" id="TIGR02601">
    <property type="entry name" value="autotrns_rpt"/>
    <property type="match status" value="1"/>
</dbReference>
<dbReference type="NCBIfam" id="TIGR02595">
    <property type="entry name" value="PEP_CTERM"/>
    <property type="match status" value="1"/>
</dbReference>
<dbReference type="PROSITE" id="PS00149">
    <property type="entry name" value="SULFATASE_2"/>
    <property type="match status" value="1"/>
</dbReference>
<dbReference type="InterPro" id="IPR011050">
    <property type="entry name" value="Pectin_lyase_fold/virulence"/>
</dbReference>
<comment type="similarity">
    <text evidence="1">Belongs to the sulfatase family.</text>
</comment>
<accession>A0A7X0H4M3</accession>
<keyword evidence="5" id="KW-0106">Calcium</keyword>
<proteinExistence type="inferred from homology"/>
<dbReference type="InterPro" id="IPR013424">
    <property type="entry name" value="Ice-binding_C"/>
</dbReference>
<dbReference type="RefSeq" id="WP_184676742.1">
    <property type="nucleotide sequence ID" value="NZ_JACHGY010000001.1"/>
</dbReference>
<dbReference type="GO" id="GO:0046872">
    <property type="term" value="F:metal ion binding"/>
    <property type="evidence" value="ECO:0007669"/>
    <property type="project" value="UniProtKB-KW"/>
</dbReference>
<evidence type="ECO:0000313" key="8">
    <source>
        <dbReference type="Proteomes" id="UP000541810"/>
    </source>
</evidence>
<evidence type="ECO:0000256" key="2">
    <source>
        <dbReference type="ARBA" id="ARBA00022723"/>
    </source>
</evidence>
<keyword evidence="8" id="KW-1185">Reference proteome</keyword>
<dbReference type="InterPro" id="IPR024607">
    <property type="entry name" value="Sulfatase_CS"/>
</dbReference>
<keyword evidence="4" id="KW-0378">Hydrolase</keyword>
<dbReference type="InterPro" id="IPR000917">
    <property type="entry name" value="Sulfatase_N"/>
</dbReference>
<evidence type="ECO:0000259" key="6">
    <source>
        <dbReference type="Pfam" id="PF00884"/>
    </source>
</evidence>
<dbReference type="SUPFAM" id="SSF53649">
    <property type="entry name" value="Alkaline phosphatase-like"/>
    <property type="match status" value="1"/>
</dbReference>
<gene>
    <name evidence="7" type="ORF">HNQ40_000961</name>
</gene>
<dbReference type="Proteomes" id="UP000541810">
    <property type="component" value="Unassembled WGS sequence"/>
</dbReference>
<evidence type="ECO:0000256" key="3">
    <source>
        <dbReference type="ARBA" id="ARBA00022729"/>
    </source>
</evidence>